<evidence type="ECO:0000256" key="1">
    <source>
        <dbReference type="SAM" id="MobiDB-lite"/>
    </source>
</evidence>
<dbReference type="Proteomes" id="UP000243799">
    <property type="component" value="Unassembled WGS sequence"/>
</dbReference>
<sequence>MAKYDPLRDYLAGMRDDIAEVRMTFAEIEQFVGPLPAASRSHRAWWANDSKPQSQSWRAAGWHVETVDQIGEQVVFTRGVLDLGAYAEPVGPAADWLSEAEVRTAIVRCLGADGWAARRESGHVCASRAGRTLLVRIIGAPGADPEPARVRQRYATALLDAMQARDTHDRGAHETALALPDVAAYRHLVDSTSSSLTDLGLSVLFVQPDGRVSSSRTEEIADDAPQRVARSR</sequence>
<dbReference type="EMBL" id="FOKG01000003">
    <property type="protein sequence ID" value="SFB00787.1"/>
    <property type="molecule type" value="Genomic_DNA"/>
</dbReference>
<name>A0A1I0XJB8_9PSEU</name>
<organism evidence="3 4">
    <name type="scientific">Amycolatopsis marina</name>
    <dbReference type="NCBI Taxonomy" id="490629"/>
    <lineage>
        <taxon>Bacteria</taxon>
        <taxon>Bacillati</taxon>
        <taxon>Actinomycetota</taxon>
        <taxon>Actinomycetes</taxon>
        <taxon>Pseudonocardiales</taxon>
        <taxon>Pseudonocardiaceae</taxon>
        <taxon>Amycolatopsis</taxon>
    </lineage>
</organism>
<dbReference type="STRING" id="490629.SAMN05216266_103242"/>
<evidence type="ECO:0000313" key="3">
    <source>
        <dbReference type="EMBL" id="SFB00787.1"/>
    </source>
</evidence>
<dbReference type="OrthoDB" id="3480230at2"/>
<accession>A0A1I0XJB8</accession>
<gene>
    <name evidence="3" type="ORF">SAMN05216266_103242</name>
</gene>
<dbReference type="AlphaFoldDB" id="A0A1I0XJB8"/>
<evidence type="ECO:0000313" key="4">
    <source>
        <dbReference type="Proteomes" id="UP000243799"/>
    </source>
</evidence>
<feature type="region of interest" description="Disordered" evidence="1">
    <location>
        <begin position="211"/>
        <end position="232"/>
    </location>
</feature>
<reference evidence="4" key="1">
    <citation type="submission" date="2016-10" db="EMBL/GenBank/DDBJ databases">
        <authorList>
            <person name="Varghese N."/>
            <person name="Submissions S."/>
        </authorList>
    </citation>
    <scope>NUCLEOTIDE SEQUENCE [LARGE SCALE GENOMIC DNA]</scope>
    <source>
        <strain evidence="4">CGMCC 4.3568</strain>
    </source>
</reference>
<proteinExistence type="predicted"/>
<dbReference type="InterPro" id="IPR056079">
    <property type="entry name" value="DUF7662"/>
</dbReference>
<feature type="domain" description="DUF7662" evidence="2">
    <location>
        <begin position="4"/>
        <end position="78"/>
    </location>
</feature>
<keyword evidence="4" id="KW-1185">Reference proteome</keyword>
<dbReference type="RefSeq" id="WP_091671389.1">
    <property type="nucleotide sequence ID" value="NZ_FOKG01000003.1"/>
</dbReference>
<dbReference type="Pfam" id="PF24698">
    <property type="entry name" value="DUF7662"/>
    <property type="match status" value="1"/>
</dbReference>
<protein>
    <recommendedName>
        <fullName evidence="2">DUF7662 domain-containing protein</fullName>
    </recommendedName>
</protein>
<evidence type="ECO:0000259" key="2">
    <source>
        <dbReference type="Pfam" id="PF24698"/>
    </source>
</evidence>